<evidence type="ECO:0000313" key="5">
    <source>
        <dbReference type="EMBL" id="PFH48496.1"/>
    </source>
</evidence>
<dbReference type="InterPro" id="IPR009071">
    <property type="entry name" value="HMG_box_dom"/>
</dbReference>
<dbReference type="CDD" id="cd01389">
    <property type="entry name" value="HMG-box_ROX1-like"/>
    <property type="match status" value="1"/>
</dbReference>
<name>A0A2A9NL76_9AGAR</name>
<dbReference type="PANTHER" id="PTHR48112">
    <property type="entry name" value="HIGH MOBILITY GROUP PROTEIN DSP1"/>
    <property type="match status" value="1"/>
</dbReference>
<protein>
    <recommendedName>
        <fullName evidence="4">HMG box domain-containing protein</fullName>
    </recommendedName>
</protein>
<feature type="DNA-binding region" description="HMG box" evidence="2">
    <location>
        <begin position="31"/>
        <end position="97"/>
    </location>
</feature>
<dbReference type="SUPFAM" id="SSF47095">
    <property type="entry name" value="HMG-box"/>
    <property type="match status" value="1"/>
</dbReference>
<dbReference type="Gene3D" id="1.10.30.10">
    <property type="entry name" value="High mobility group box domain"/>
    <property type="match status" value="1"/>
</dbReference>
<dbReference type="Pfam" id="PF00505">
    <property type="entry name" value="HMG_box"/>
    <property type="match status" value="1"/>
</dbReference>
<gene>
    <name evidence="5" type="ORF">AMATHDRAFT_5750</name>
</gene>
<evidence type="ECO:0000313" key="6">
    <source>
        <dbReference type="Proteomes" id="UP000242287"/>
    </source>
</evidence>
<reference evidence="5 6" key="1">
    <citation type="submission" date="2014-02" db="EMBL/GenBank/DDBJ databases">
        <title>Transposable element dynamics among asymbiotic and ectomycorrhizal Amanita fungi.</title>
        <authorList>
            <consortium name="DOE Joint Genome Institute"/>
            <person name="Hess J."/>
            <person name="Skrede I."/>
            <person name="Wolfe B."/>
            <person name="LaButti K."/>
            <person name="Ohm R.A."/>
            <person name="Grigoriev I.V."/>
            <person name="Pringle A."/>
        </authorList>
    </citation>
    <scope>NUCLEOTIDE SEQUENCE [LARGE SCALE GENOMIC DNA]</scope>
    <source>
        <strain evidence="5 6">SKay4041</strain>
    </source>
</reference>
<keyword evidence="2" id="KW-0539">Nucleus</keyword>
<dbReference type="GO" id="GO:0005634">
    <property type="term" value="C:nucleus"/>
    <property type="evidence" value="ECO:0007669"/>
    <property type="project" value="UniProtKB-UniRule"/>
</dbReference>
<dbReference type="PROSITE" id="PS50118">
    <property type="entry name" value="HMG_BOX_2"/>
    <property type="match status" value="1"/>
</dbReference>
<organism evidence="5 6">
    <name type="scientific">Amanita thiersii Skay4041</name>
    <dbReference type="NCBI Taxonomy" id="703135"/>
    <lineage>
        <taxon>Eukaryota</taxon>
        <taxon>Fungi</taxon>
        <taxon>Dikarya</taxon>
        <taxon>Basidiomycota</taxon>
        <taxon>Agaricomycotina</taxon>
        <taxon>Agaricomycetes</taxon>
        <taxon>Agaricomycetidae</taxon>
        <taxon>Agaricales</taxon>
        <taxon>Pluteineae</taxon>
        <taxon>Amanitaceae</taxon>
        <taxon>Amanita</taxon>
    </lineage>
</organism>
<dbReference type="Proteomes" id="UP000242287">
    <property type="component" value="Unassembled WGS sequence"/>
</dbReference>
<evidence type="ECO:0000256" key="1">
    <source>
        <dbReference type="ARBA" id="ARBA00023125"/>
    </source>
</evidence>
<accession>A0A2A9NL76</accession>
<dbReference type="InterPro" id="IPR050342">
    <property type="entry name" value="HMGB"/>
</dbReference>
<feature type="domain" description="HMG box" evidence="4">
    <location>
        <begin position="31"/>
        <end position="97"/>
    </location>
</feature>
<dbReference type="InterPro" id="IPR036910">
    <property type="entry name" value="HMG_box_dom_sf"/>
</dbReference>
<dbReference type="SMART" id="SM00398">
    <property type="entry name" value="HMG"/>
    <property type="match status" value="1"/>
</dbReference>
<sequence>MPPTDSQLPWNWLPLANAPIPAPDAPDRKYPKRPPNAFMIYRSCRQKDYTVMGMPQKDISKLIGEEWGTMPDHQKQIYLTMAKKAQAEYDLEYPVHCRMGTGRKRRSKATFLKKSSPYPDSSQRIAKASSELPDIPQPGHHIDTSQSVPSVFHFNIPVPGFVPGPDPPQPIQSSAFPTRSPTNEVGDFETQAEAPSFFYQETLDFQLSQEEMYELWKALVS</sequence>
<dbReference type="GO" id="GO:0003677">
    <property type="term" value="F:DNA binding"/>
    <property type="evidence" value="ECO:0007669"/>
    <property type="project" value="UniProtKB-UniRule"/>
</dbReference>
<keyword evidence="1 2" id="KW-0238">DNA-binding</keyword>
<evidence type="ECO:0000256" key="3">
    <source>
        <dbReference type="SAM" id="MobiDB-lite"/>
    </source>
</evidence>
<keyword evidence="6" id="KW-1185">Reference proteome</keyword>
<dbReference type="OrthoDB" id="6247875at2759"/>
<dbReference type="EMBL" id="KZ302060">
    <property type="protein sequence ID" value="PFH48496.1"/>
    <property type="molecule type" value="Genomic_DNA"/>
</dbReference>
<dbReference type="AlphaFoldDB" id="A0A2A9NL76"/>
<proteinExistence type="predicted"/>
<feature type="region of interest" description="Disordered" evidence="3">
    <location>
        <begin position="104"/>
        <end position="126"/>
    </location>
</feature>
<evidence type="ECO:0000259" key="4">
    <source>
        <dbReference type="PROSITE" id="PS50118"/>
    </source>
</evidence>
<evidence type="ECO:0000256" key="2">
    <source>
        <dbReference type="PROSITE-ProRule" id="PRU00267"/>
    </source>
</evidence>